<dbReference type="KEGG" id="tsr:106538269"/>
<gene>
    <name evidence="3" type="primary">LOC106538269</name>
</gene>
<dbReference type="RefSeq" id="XP_013908192.1">
    <property type="nucleotide sequence ID" value="XM_014052717.1"/>
</dbReference>
<protein>
    <submittedName>
        <fullName evidence="3">Methyltransferase-like protein 4</fullName>
    </submittedName>
</protein>
<dbReference type="OrthoDB" id="61116at2759"/>
<organism evidence="2 3">
    <name type="scientific">Thamnophis sirtalis</name>
    <dbReference type="NCBI Taxonomy" id="35019"/>
    <lineage>
        <taxon>Eukaryota</taxon>
        <taxon>Metazoa</taxon>
        <taxon>Chordata</taxon>
        <taxon>Craniata</taxon>
        <taxon>Vertebrata</taxon>
        <taxon>Euteleostomi</taxon>
        <taxon>Lepidosauria</taxon>
        <taxon>Squamata</taxon>
        <taxon>Bifurcata</taxon>
        <taxon>Unidentata</taxon>
        <taxon>Episquamata</taxon>
        <taxon>Toxicofera</taxon>
        <taxon>Serpentes</taxon>
        <taxon>Colubroidea</taxon>
        <taxon>Colubridae</taxon>
        <taxon>Natricinae</taxon>
        <taxon>Thamnophis</taxon>
    </lineage>
</organism>
<sequence length="162" mass="18385">MSIVCYLPAGWMLDHLLFINKSGYYFCPSLEQSAKGSFDNTIPASSGTSLIPIKSCTKKNIHEFSNSGEKSNQMVKRTYLFREEFFNVIKPHIPASFQTEKHSGINLETSISEQQKNDKDKKSVITVKAKKKRKRSSELNHGESDILEYHLKVRLKANNGTV</sequence>
<evidence type="ECO:0000313" key="2">
    <source>
        <dbReference type="Proteomes" id="UP000504617"/>
    </source>
</evidence>
<name>A0A6I9X2X6_9SAUR</name>
<evidence type="ECO:0000313" key="3">
    <source>
        <dbReference type="RefSeq" id="XP_013908192.1"/>
    </source>
</evidence>
<accession>A0A6I9X2X6</accession>
<reference evidence="3" key="1">
    <citation type="submission" date="2025-08" db="UniProtKB">
        <authorList>
            <consortium name="RefSeq"/>
        </authorList>
    </citation>
    <scope>IDENTIFICATION</scope>
    <source>
        <tissue evidence="3">Skeletal muscle</tissue>
    </source>
</reference>
<proteinExistence type="predicted"/>
<dbReference type="GeneID" id="106538269"/>
<dbReference type="AlphaFoldDB" id="A0A6I9X2X6"/>
<feature type="region of interest" description="Disordered" evidence="1">
    <location>
        <begin position="112"/>
        <end position="140"/>
    </location>
</feature>
<dbReference type="Proteomes" id="UP000504617">
    <property type="component" value="Unplaced"/>
</dbReference>
<evidence type="ECO:0000256" key="1">
    <source>
        <dbReference type="SAM" id="MobiDB-lite"/>
    </source>
</evidence>
<keyword evidence="2" id="KW-1185">Reference proteome</keyword>